<comment type="caution">
    <text evidence="1">The sequence shown here is derived from an EMBL/GenBank/DDBJ whole genome shotgun (WGS) entry which is preliminary data.</text>
</comment>
<organism evidence="1 2">
    <name type="scientific">Companilactobacillus mindensis DSM 14500</name>
    <dbReference type="NCBI Taxonomy" id="1423770"/>
    <lineage>
        <taxon>Bacteria</taxon>
        <taxon>Bacillati</taxon>
        <taxon>Bacillota</taxon>
        <taxon>Bacilli</taxon>
        <taxon>Lactobacillales</taxon>
        <taxon>Lactobacillaceae</taxon>
        <taxon>Companilactobacillus</taxon>
    </lineage>
</organism>
<protein>
    <recommendedName>
        <fullName evidence="3">WxL domain-containing protein</fullName>
    </recommendedName>
</protein>
<reference evidence="1 2" key="1">
    <citation type="journal article" date="2015" name="Genome Announc.">
        <title>Expanding the biotechnology potential of lactobacilli through comparative genomics of 213 strains and associated genera.</title>
        <authorList>
            <person name="Sun Z."/>
            <person name="Harris H.M."/>
            <person name="McCann A."/>
            <person name="Guo C."/>
            <person name="Argimon S."/>
            <person name="Zhang W."/>
            <person name="Yang X."/>
            <person name="Jeffery I.B."/>
            <person name="Cooney J.C."/>
            <person name="Kagawa T.F."/>
            <person name="Liu W."/>
            <person name="Song Y."/>
            <person name="Salvetti E."/>
            <person name="Wrobel A."/>
            <person name="Rasinkangas P."/>
            <person name="Parkhill J."/>
            <person name="Rea M.C."/>
            <person name="O'Sullivan O."/>
            <person name="Ritari J."/>
            <person name="Douillard F.P."/>
            <person name="Paul Ross R."/>
            <person name="Yang R."/>
            <person name="Briner A.E."/>
            <person name="Felis G.E."/>
            <person name="de Vos W.M."/>
            <person name="Barrangou R."/>
            <person name="Klaenhammer T.R."/>
            <person name="Caufield P.W."/>
            <person name="Cui Y."/>
            <person name="Zhang H."/>
            <person name="O'Toole P.W."/>
        </authorList>
    </citation>
    <scope>NUCLEOTIDE SEQUENCE [LARGE SCALE GENOMIC DNA]</scope>
    <source>
        <strain evidence="1 2">DSM 14500</strain>
    </source>
</reference>
<accession>A0A0R1QPK8</accession>
<evidence type="ECO:0000313" key="2">
    <source>
        <dbReference type="Proteomes" id="UP000050872"/>
    </source>
</evidence>
<dbReference type="SUPFAM" id="SSF49899">
    <property type="entry name" value="Concanavalin A-like lectins/glucanases"/>
    <property type="match status" value="1"/>
</dbReference>
<evidence type="ECO:0000313" key="1">
    <source>
        <dbReference type="EMBL" id="KRL43107.1"/>
    </source>
</evidence>
<proteinExistence type="predicted"/>
<dbReference type="EMBL" id="AZEZ01000093">
    <property type="protein sequence ID" value="KRL43107.1"/>
    <property type="molecule type" value="Genomic_DNA"/>
</dbReference>
<dbReference type="Proteomes" id="UP000050872">
    <property type="component" value="Unassembled WGS sequence"/>
</dbReference>
<dbReference type="STRING" id="1423770.FD29_GL001221"/>
<gene>
    <name evidence="1" type="ORF">FD29_GL001221</name>
</gene>
<dbReference type="AlphaFoldDB" id="A0A0R1QPK8"/>
<dbReference type="InterPro" id="IPR013320">
    <property type="entry name" value="ConA-like_dom_sf"/>
</dbReference>
<sequence length="1172" mass="128293">MGDIVMKNKKFAFVTMLLFASMAFLVILGKTISIKAASEEPKVIIPSTEEAYAVAPKGVKLKDYVVAPEYYKNTSTDNDKAFKSSNVFYLAGDDGNKYANQSDIIQLLHETTTPTTQIGSVWGNIKDSDGARTYNYFDLNKDQELSAWIYNGDSGATTDVDDGFAFVLQTDPNGTQAISRSKGAPVGGETLGVWGGGTVDNIALPSKMMSTDPIRNSMAIEFDKILNINMSSKNDYMDYNAYNGDTTFVGRQVKENHISWGYPGDEDIYLTTTSGGKYYYYMKHRSPVKNGAYMSGYDGVDTPVGSKADPKLAWRHIQIKYKASTSKLTYSFNDKFIDGTPKVSQALNSATLDVDKTKFTNNRAYWGFTAATGSPNSLGKDFAIVMEKMPAVADVNPSVLLTDETKETTSEDGKVAATDGDDLRFDYTLKYNGGISPSGDITTTIALPEHVDYDGDAAGNIGKIIYTAADGSPVETVINKSQIKNVTVTIPGKSFDSPPTYKEAPGIEVTVPSLEDIGDIGKVEIYGKAHAPESTTPQTTTVAAAHANFESESYTGTIMSPEFTISNEKLQITNTNDLNQSLKVNETAHFKGTMSYALGSTFDASGLKAKVQVYDEDGKSINADLLGDIPTTSGSKTGTFDIPYELGDLEGGKTYTFKVTLIDSAKRQSNTLVYTVKVADIKKLKLTKSGADPTIVERSKEVNLKALLNYDDNSTVDSTVITTYLQVDDETPISGKLATATTGTNLTANFDIKSNSLSLGTHTVKVYATDGKRTSNVLEYDFKVVEHGLILTPDKETIDVRNNDPVNLGWNVKASDEIAGTTVSSTNYQKATLKIKNEGDTDFHDFYFIANDDSDPTENVNGKIAVDSNGDFDFDVYPINYSKVVPSNNNKSYLDQLKEGRNEIKFQVSNGDLTSEEKTVVINVPKLTPSITSPRKIVYLRGTGSMISIPMQFEYKEDSEYTTKAGQVPILITADNGKTASFVADQPTINEGPPLTFNAKGTIAFLGLNTKEGPYTVHISVADPYGRQGQAYDLTISFVTKILELEVNDYTFEDISFRDKKNDYINRQGHWRIAVDSLGAKWDLKAKSSGLFNERDSSYYQPLVFLNKDGQEEALTNDPIVAQRTKAVTIQDQVEDITEDWDDDDGILLKNNMPNLSGRYSGEIQWTLTEAP</sequence>
<dbReference type="Gene3D" id="2.60.120.200">
    <property type="match status" value="1"/>
</dbReference>
<dbReference type="PATRIC" id="fig|1423770.3.peg.1257"/>
<name>A0A0R1QPK8_9LACO</name>
<evidence type="ECO:0008006" key="3">
    <source>
        <dbReference type="Google" id="ProtNLM"/>
    </source>
</evidence>
<keyword evidence="2" id="KW-1185">Reference proteome</keyword>